<gene>
    <name evidence="1" type="ORF">RDB_LOCUS145475</name>
</gene>
<dbReference type="Proteomes" id="UP000663846">
    <property type="component" value="Unassembled WGS sequence"/>
</dbReference>
<organism evidence="1 2">
    <name type="scientific">Rhizoctonia solani</name>
    <dbReference type="NCBI Taxonomy" id="456999"/>
    <lineage>
        <taxon>Eukaryota</taxon>
        <taxon>Fungi</taxon>
        <taxon>Dikarya</taxon>
        <taxon>Basidiomycota</taxon>
        <taxon>Agaricomycotina</taxon>
        <taxon>Agaricomycetes</taxon>
        <taxon>Cantharellales</taxon>
        <taxon>Ceratobasidiaceae</taxon>
        <taxon>Rhizoctonia</taxon>
    </lineage>
</organism>
<protein>
    <submittedName>
        <fullName evidence="1">Uncharacterized protein</fullName>
    </submittedName>
</protein>
<proteinExistence type="predicted"/>
<dbReference type="EMBL" id="CAJMWS010000550">
    <property type="protein sequence ID" value="CAE6450876.1"/>
    <property type="molecule type" value="Genomic_DNA"/>
</dbReference>
<name>A0A8H3GFS5_9AGAM</name>
<sequence length="47" mass="5240">MCVCDIRGNDIRLSTQPRGILRPIAVGWGRPRHGVYEPVSCRMCRGG</sequence>
<accession>A0A8H3GFS5</accession>
<evidence type="ECO:0000313" key="2">
    <source>
        <dbReference type="Proteomes" id="UP000663846"/>
    </source>
</evidence>
<reference evidence="1" key="1">
    <citation type="submission" date="2021-01" db="EMBL/GenBank/DDBJ databases">
        <authorList>
            <person name="Kaushik A."/>
        </authorList>
    </citation>
    <scope>NUCLEOTIDE SEQUENCE</scope>
    <source>
        <strain evidence="1">AG1-1C</strain>
    </source>
</reference>
<feature type="non-terminal residue" evidence="1">
    <location>
        <position position="1"/>
    </location>
</feature>
<evidence type="ECO:0000313" key="1">
    <source>
        <dbReference type="EMBL" id="CAE6450876.1"/>
    </source>
</evidence>
<dbReference type="AlphaFoldDB" id="A0A8H3GFS5"/>
<comment type="caution">
    <text evidence="1">The sequence shown here is derived from an EMBL/GenBank/DDBJ whole genome shotgun (WGS) entry which is preliminary data.</text>
</comment>